<organism evidence="1">
    <name type="scientific">Pithovirus LCPAC202</name>
    <dbReference type="NCBI Taxonomy" id="2506592"/>
    <lineage>
        <taxon>Viruses</taxon>
        <taxon>Pithoviruses</taxon>
    </lineage>
</organism>
<dbReference type="EMBL" id="MK500512">
    <property type="protein sequence ID" value="QBK91147.1"/>
    <property type="molecule type" value="Genomic_DNA"/>
</dbReference>
<sequence>MLSTDSKNHSWANNTFYSDDLGEAKYSTNYGSDIAVIAELFWKDINNEKRGEKKSDTEKDSHVALIMTKNGTNLFLISDMDDFPDKNQDDSLTISTMTAVVILDGMVDYIKAFPLLRITRPNDQQELHLIRAGNIQLAADQKARVIYAKYKKNIRGIISRKTVKSKKPNSTFANSVTISLKLDISGLTKKQVGSITDGTKDINLKLSSEKIQMCGSKSRKMSMVAAQHVVDNLIEVETLLRWIDQNTEHAKVTACWVLSVVRGGIYLDLNNPGTIGVRNKKLCQNEIPDIPKNIYSPLAKYLISSAWDFSEYTLFKKNVEWILTVKHIIRPTESDNIYLRPSKVITAMVNFNYPLGFKVRRMALCKIIEKLRPGCRARYNNQYDSHVRIYYPCLSEEHPDKVKYSTLIVYSTGHVTQSGPNPEIGYRVHRAFMKLANKIRSHIDMALIKNK</sequence>
<evidence type="ECO:0000313" key="1">
    <source>
        <dbReference type="EMBL" id="QBK91147.1"/>
    </source>
</evidence>
<protein>
    <submittedName>
        <fullName evidence="1">Uncharacterized protein</fullName>
    </submittedName>
</protein>
<gene>
    <name evidence="1" type="ORF">LCPAC202_01210</name>
</gene>
<reference evidence="1" key="1">
    <citation type="journal article" date="2019" name="MBio">
        <title>Virus Genomes from Deep Sea Sediments Expand the Ocean Megavirome and Support Independent Origins of Viral Gigantism.</title>
        <authorList>
            <person name="Backstrom D."/>
            <person name="Yutin N."/>
            <person name="Jorgensen S.L."/>
            <person name="Dharamshi J."/>
            <person name="Homa F."/>
            <person name="Zaremba-Niedwiedzka K."/>
            <person name="Spang A."/>
            <person name="Wolf Y.I."/>
            <person name="Koonin E.V."/>
            <person name="Ettema T.J."/>
        </authorList>
    </citation>
    <scope>NUCLEOTIDE SEQUENCE</scope>
</reference>
<name>A0A481Z5V3_9VIRU</name>
<accession>A0A481Z5V3</accession>
<proteinExistence type="predicted"/>